<feature type="domain" description="PINIT" evidence="10">
    <location>
        <begin position="54"/>
        <end position="202"/>
    </location>
</feature>
<sequence length="413" mass="47968">MIPNNPAPTQKTKVMNQNLVEVSNSRPVEQVPVVRQQINLRPPRFQIPCKSYTSTRPNQLQPIVETSSTAIQFENFPFFKILQQLSKPIQFETGSSNMTQILNVPDYIKHSVFESWNIDRQEYKIQIILILQQIEVNENVNKRLPYNITVSVNGHQCSLRQNNDPIDITQQINLTCLPHRLEITWSEEPLKYMGCVCMAQKLTWKDLLVELEKRPKCASDKTKVLIKKSMGNDDDMLVDSLVVSIKDPLSKLRMKLPARGVDCMHLECFDAIQFLKMNEQKQTWKCPLCRNKIKFENIVICEYFLKILQSKDLIEECDNVFFFKDGTWSVRKNREFSKISRINACRSTNNIEEFTLSDSDDEDSNRNLDNVDNDEIILKTKRFKNNGSSTVETNNRHQVKDKSKTVLCVITLD</sequence>
<dbReference type="InterPro" id="IPR023321">
    <property type="entry name" value="PINIT"/>
</dbReference>
<evidence type="ECO:0000259" key="9">
    <source>
        <dbReference type="PROSITE" id="PS51044"/>
    </source>
</evidence>
<evidence type="ECO:0000256" key="6">
    <source>
        <dbReference type="ARBA" id="ARBA00022786"/>
    </source>
</evidence>
<evidence type="ECO:0000256" key="3">
    <source>
        <dbReference type="ARBA" id="ARBA00022679"/>
    </source>
</evidence>
<dbReference type="GO" id="GO:0000785">
    <property type="term" value="C:chromatin"/>
    <property type="evidence" value="ECO:0007669"/>
    <property type="project" value="TreeGrafter"/>
</dbReference>
<dbReference type="GO" id="GO:0016925">
    <property type="term" value="P:protein sumoylation"/>
    <property type="evidence" value="ECO:0007669"/>
    <property type="project" value="TreeGrafter"/>
</dbReference>
<dbReference type="PROSITE" id="PS51466">
    <property type="entry name" value="PINIT"/>
    <property type="match status" value="1"/>
</dbReference>
<evidence type="ECO:0000256" key="2">
    <source>
        <dbReference type="ARBA" id="ARBA00005383"/>
    </source>
</evidence>
<dbReference type="PROSITE" id="PS51044">
    <property type="entry name" value="ZF_SP_RING"/>
    <property type="match status" value="1"/>
</dbReference>
<dbReference type="GO" id="GO:0061665">
    <property type="term" value="F:SUMO ligase activity"/>
    <property type="evidence" value="ECO:0007669"/>
    <property type="project" value="TreeGrafter"/>
</dbReference>
<keyword evidence="12" id="KW-1185">Reference proteome</keyword>
<evidence type="ECO:0000256" key="7">
    <source>
        <dbReference type="ARBA" id="ARBA00022833"/>
    </source>
</evidence>
<keyword evidence="5 8" id="KW-0863">Zinc-finger</keyword>
<evidence type="ECO:0000313" key="12">
    <source>
        <dbReference type="Proteomes" id="UP001160148"/>
    </source>
</evidence>
<dbReference type="InterPro" id="IPR013083">
    <property type="entry name" value="Znf_RING/FYVE/PHD"/>
</dbReference>
<dbReference type="InterPro" id="IPR004181">
    <property type="entry name" value="Znf_MIZ"/>
</dbReference>
<dbReference type="CDD" id="cd16650">
    <property type="entry name" value="SP-RING_PIAS-like"/>
    <property type="match status" value="1"/>
</dbReference>
<name>A0AAV0XYF4_9HEMI</name>
<keyword evidence="7" id="KW-0862">Zinc</keyword>
<keyword evidence="4" id="KW-0479">Metal-binding</keyword>
<evidence type="ECO:0000313" key="11">
    <source>
        <dbReference type="EMBL" id="CAI6372261.1"/>
    </source>
</evidence>
<dbReference type="Pfam" id="PF14324">
    <property type="entry name" value="PINIT"/>
    <property type="match status" value="1"/>
</dbReference>
<dbReference type="GO" id="GO:0008270">
    <property type="term" value="F:zinc ion binding"/>
    <property type="evidence" value="ECO:0007669"/>
    <property type="project" value="UniProtKB-KW"/>
</dbReference>
<evidence type="ECO:0000256" key="1">
    <source>
        <dbReference type="ARBA" id="ARBA00004718"/>
    </source>
</evidence>
<evidence type="ECO:0008006" key="13">
    <source>
        <dbReference type="Google" id="ProtNLM"/>
    </source>
</evidence>
<dbReference type="PANTHER" id="PTHR10782">
    <property type="entry name" value="ZINC FINGER MIZ DOMAIN-CONTAINING PROTEIN"/>
    <property type="match status" value="1"/>
</dbReference>
<feature type="domain" description="SP-RING-type" evidence="9">
    <location>
        <begin position="232"/>
        <end position="313"/>
    </location>
</feature>
<gene>
    <name evidence="11" type="ORF">MEUPH1_LOCUS26160</name>
</gene>
<protein>
    <recommendedName>
        <fullName evidence="13">SP-RING-type domain-containing protein</fullName>
    </recommendedName>
</protein>
<comment type="caution">
    <text evidence="11">The sequence shown here is derived from an EMBL/GenBank/DDBJ whole genome shotgun (WGS) entry which is preliminary data.</text>
</comment>
<comment type="similarity">
    <text evidence="2">Belongs to the PIAS family.</text>
</comment>
<evidence type="ECO:0000259" key="10">
    <source>
        <dbReference type="PROSITE" id="PS51466"/>
    </source>
</evidence>
<reference evidence="11 12" key="1">
    <citation type="submission" date="2023-01" db="EMBL/GenBank/DDBJ databases">
        <authorList>
            <person name="Whitehead M."/>
        </authorList>
    </citation>
    <scope>NUCLEOTIDE SEQUENCE [LARGE SCALE GENOMIC DNA]</scope>
</reference>
<dbReference type="EMBL" id="CARXXK010001029">
    <property type="protein sequence ID" value="CAI6372261.1"/>
    <property type="molecule type" value="Genomic_DNA"/>
</dbReference>
<keyword evidence="3" id="KW-0808">Transferase</keyword>
<keyword evidence="6" id="KW-0833">Ubl conjugation pathway</keyword>
<dbReference type="AlphaFoldDB" id="A0AAV0XYF4"/>
<dbReference type="InterPro" id="IPR038654">
    <property type="entry name" value="PINIT_sf"/>
</dbReference>
<dbReference type="Gene3D" id="3.30.40.10">
    <property type="entry name" value="Zinc/RING finger domain, C3HC4 (zinc finger)"/>
    <property type="match status" value="1"/>
</dbReference>
<evidence type="ECO:0000256" key="5">
    <source>
        <dbReference type="ARBA" id="ARBA00022771"/>
    </source>
</evidence>
<dbReference type="Pfam" id="PF02891">
    <property type="entry name" value="zf-MIZ"/>
    <property type="match status" value="1"/>
</dbReference>
<comment type="pathway">
    <text evidence="1">Protein modification; protein sumoylation.</text>
</comment>
<dbReference type="Proteomes" id="UP001160148">
    <property type="component" value="Unassembled WGS sequence"/>
</dbReference>
<organism evidence="11 12">
    <name type="scientific">Macrosiphum euphorbiae</name>
    <name type="common">potato aphid</name>
    <dbReference type="NCBI Taxonomy" id="13131"/>
    <lineage>
        <taxon>Eukaryota</taxon>
        <taxon>Metazoa</taxon>
        <taxon>Ecdysozoa</taxon>
        <taxon>Arthropoda</taxon>
        <taxon>Hexapoda</taxon>
        <taxon>Insecta</taxon>
        <taxon>Pterygota</taxon>
        <taxon>Neoptera</taxon>
        <taxon>Paraneoptera</taxon>
        <taxon>Hemiptera</taxon>
        <taxon>Sternorrhyncha</taxon>
        <taxon>Aphidomorpha</taxon>
        <taxon>Aphidoidea</taxon>
        <taxon>Aphididae</taxon>
        <taxon>Macrosiphini</taxon>
        <taxon>Macrosiphum</taxon>
    </lineage>
</organism>
<dbReference type="Gene3D" id="2.60.120.780">
    <property type="entry name" value="PINIT domain"/>
    <property type="match status" value="1"/>
</dbReference>
<accession>A0AAV0XYF4</accession>
<dbReference type="PANTHER" id="PTHR10782:SF4">
    <property type="entry name" value="TONALLI, ISOFORM E"/>
    <property type="match status" value="1"/>
</dbReference>
<proteinExistence type="inferred from homology"/>
<evidence type="ECO:0000256" key="8">
    <source>
        <dbReference type="PROSITE-ProRule" id="PRU00452"/>
    </source>
</evidence>
<evidence type="ECO:0000256" key="4">
    <source>
        <dbReference type="ARBA" id="ARBA00022723"/>
    </source>
</evidence>